<dbReference type="GO" id="GO:0043709">
    <property type="term" value="P:cell adhesion involved in single-species biofilm formation"/>
    <property type="evidence" value="ECO:0007669"/>
    <property type="project" value="TreeGrafter"/>
</dbReference>
<dbReference type="PANTHER" id="PTHR33420:SF3">
    <property type="entry name" value="FIMBRIAL SUBUNIT ELFA"/>
    <property type="match status" value="1"/>
</dbReference>
<proteinExistence type="inferred from homology"/>
<dbReference type="Pfam" id="PF16970">
    <property type="entry name" value="FimA"/>
    <property type="match status" value="1"/>
</dbReference>
<sequence length="183" mass="18224">MKKIALPMIVAAMGLAASAAHAAGPASNGGIVTINGELIANTCDVSGNGQGNNFTVTLPTLSASELSAAGSVAGSTGFNIALTNCTPDAGNVHTFWEYGANTLSDGNLLNNGTATKVEVQLVDYNGGMKVIDVSKGDGAQNSQSVAIASGKANLQYAAQYISPTGGASAGSVTTNVTYSMAYQ</sequence>
<dbReference type="InterPro" id="IPR008966">
    <property type="entry name" value="Adhesion_dom_sf"/>
</dbReference>
<dbReference type="GO" id="GO:0009289">
    <property type="term" value="C:pilus"/>
    <property type="evidence" value="ECO:0007669"/>
    <property type="project" value="UniProtKB-SubCell"/>
</dbReference>
<dbReference type="SUPFAM" id="SSF49401">
    <property type="entry name" value="Bacterial adhesins"/>
    <property type="match status" value="1"/>
</dbReference>
<evidence type="ECO:0000256" key="3">
    <source>
        <dbReference type="ARBA" id="ARBA00022729"/>
    </source>
</evidence>
<dbReference type="Proteomes" id="UP000295722">
    <property type="component" value="Unassembled WGS sequence"/>
</dbReference>
<comment type="similarity">
    <text evidence="2">Belongs to the fimbrial protein family.</text>
</comment>
<name>A0A4R5M5N6_9BURK</name>
<dbReference type="RefSeq" id="WP_133197500.1">
    <property type="nucleotide sequence ID" value="NZ_JBHUCW010000013.1"/>
</dbReference>
<reference evidence="6 7" key="1">
    <citation type="submission" date="2019-03" db="EMBL/GenBank/DDBJ databases">
        <title>Paraburkholderia sp. 4M-K11, isolated from subtropical forest soil.</title>
        <authorList>
            <person name="Gao Z.-H."/>
            <person name="Qiu L.-H."/>
        </authorList>
    </citation>
    <scope>NUCLEOTIDE SEQUENCE [LARGE SCALE GENOMIC DNA]</scope>
    <source>
        <strain evidence="6 7">4M-K11</strain>
    </source>
</reference>
<dbReference type="PANTHER" id="PTHR33420">
    <property type="entry name" value="FIMBRIAL SUBUNIT ELFA-RELATED"/>
    <property type="match status" value="1"/>
</dbReference>
<comment type="caution">
    <text evidence="6">The sequence shown here is derived from an EMBL/GenBank/DDBJ whole genome shotgun (WGS) entry which is preliminary data.</text>
</comment>
<evidence type="ECO:0000256" key="2">
    <source>
        <dbReference type="ARBA" id="ARBA00006671"/>
    </source>
</evidence>
<feature type="chain" id="PRO_5020609300" evidence="5">
    <location>
        <begin position="23"/>
        <end position="183"/>
    </location>
</feature>
<evidence type="ECO:0000256" key="1">
    <source>
        <dbReference type="ARBA" id="ARBA00004561"/>
    </source>
</evidence>
<gene>
    <name evidence="6" type="ORF">EYW47_24890</name>
</gene>
<feature type="signal peptide" evidence="5">
    <location>
        <begin position="1"/>
        <end position="22"/>
    </location>
</feature>
<dbReference type="InterPro" id="IPR050263">
    <property type="entry name" value="Bact_Fimbrial_Adh_Pro"/>
</dbReference>
<keyword evidence="7" id="KW-1185">Reference proteome</keyword>
<evidence type="ECO:0000313" key="7">
    <source>
        <dbReference type="Proteomes" id="UP000295722"/>
    </source>
</evidence>
<comment type="subcellular location">
    <subcellularLocation>
        <location evidence="1">Fimbrium</location>
    </subcellularLocation>
</comment>
<organism evidence="6 7">
    <name type="scientific">Paraburkholderia silviterrae</name>
    <dbReference type="NCBI Taxonomy" id="2528715"/>
    <lineage>
        <taxon>Bacteria</taxon>
        <taxon>Pseudomonadati</taxon>
        <taxon>Pseudomonadota</taxon>
        <taxon>Betaproteobacteria</taxon>
        <taxon>Burkholderiales</taxon>
        <taxon>Burkholderiaceae</taxon>
        <taxon>Paraburkholderia</taxon>
    </lineage>
</organism>
<dbReference type="EMBL" id="SMRP01000014">
    <property type="protein sequence ID" value="TDG20776.1"/>
    <property type="molecule type" value="Genomic_DNA"/>
</dbReference>
<accession>A0A4R5M5N6</accession>
<keyword evidence="4" id="KW-0281">Fimbrium</keyword>
<evidence type="ECO:0000256" key="4">
    <source>
        <dbReference type="ARBA" id="ARBA00023263"/>
    </source>
</evidence>
<evidence type="ECO:0000256" key="5">
    <source>
        <dbReference type="SAM" id="SignalP"/>
    </source>
</evidence>
<dbReference type="AlphaFoldDB" id="A0A4R5M5N6"/>
<dbReference type="InterPro" id="IPR039458">
    <property type="entry name" value="FimA-like"/>
</dbReference>
<dbReference type="Gene3D" id="2.60.40.1090">
    <property type="entry name" value="Fimbrial-type adhesion domain"/>
    <property type="match status" value="1"/>
</dbReference>
<dbReference type="InterPro" id="IPR036937">
    <property type="entry name" value="Adhesion_dom_fimbrial_sf"/>
</dbReference>
<keyword evidence="3 5" id="KW-0732">Signal</keyword>
<evidence type="ECO:0000313" key="6">
    <source>
        <dbReference type="EMBL" id="TDG20776.1"/>
    </source>
</evidence>
<protein>
    <submittedName>
        <fullName evidence="6">Type 1 fimbrial protein</fullName>
    </submittedName>
</protein>
<dbReference type="OrthoDB" id="8656135at2"/>